<evidence type="ECO:0000256" key="1">
    <source>
        <dbReference type="SAM" id="Phobius"/>
    </source>
</evidence>
<sequence length="55" mass="6305">MFHEINNIKITGGVLVVFSVEKLFLSIYFSSKSGVKRWCKIVGDVNQRMVRIGMK</sequence>
<feature type="transmembrane region" description="Helical" evidence="1">
    <location>
        <begin position="12"/>
        <end position="30"/>
    </location>
</feature>
<reference evidence="2" key="1">
    <citation type="submission" date="2018-05" db="EMBL/GenBank/DDBJ databases">
        <authorList>
            <person name="Lanie J.A."/>
            <person name="Ng W.-L."/>
            <person name="Kazmierczak K.M."/>
            <person name="Andrzejewski T.M."/>
            <person name="Davidsen T.M."/>
            <person name="Wayne K.J."/>
            <person name="Tettelin H."/>
            <person name="Glass J.I."/>
            <person name="Rusch D."/>
            <person name="Podicherti R."/>
            <person name="Tsui H.-C.T."/>
            <person name="Winkler M.E."/>
        </authorList>
    </citation>
    <scope>NUCLEOTIDE SEQUENCE</scope>
</reference>
<proteinExistence type="predicted"/>
<gene>
    <name evidence="2" type="ORF">METZ01_LOCUS222376</name>
</gene>
<organism evidence="2">
    <name type="scientific">marine metagenome</name>
    <dbReference type="NCBI Taxonomy" id="408172"/>
    <lineage>
        <taxon>unclassified sequences</taxon>
        <taxon>metagenomes</taxon>
        <taxon>ecological metagenomes</taxon>
    </lineage>
</organism>
<dbReference type="AlphaFoldDB" id="A0A382G3T2"/>
<evidence type="ECO:0000313" key="2">
    <source>
        <dbReference type="EMBL" id="SVB69522.1"/>
    </source>
</evidence>
<protein>
    <submittedName>
        <fullName evidence="2">Uncharacterized protein</fullName>
    </submittedName>
</protein>
<keyword evidence="1" id="KW-0812">Transmembrane</keyword>
<name>A0A382G3T2_9ZZZZ</name>
<dbReference type="EMBL" id="UINC01053242">
    <property type="protein sequence ID" value="SVB69522.1"/>
    <property type="molecule type" value="Genomic_DNA"/>
</dbReference>
<accession>A0A382G3T2</accession>
<keyword evidence="1" id="KW-1133">Transmembrane helix</keyword>
<keyword evidence="1" id="KW-0472">Membrane</keyword>